<gene>
    <name evidence="11" type="ORF">DPMN_177626</name>
</gene>
<dbReference type="SUPFAM" id="SSF81321">
    <property type="entry name" value="Family A G protein-coupled receptor-like"/>
    <property type="match status" value="1"/>
</dbReference>
<dbReference type="Gene3D" id="1.20.1070.10">
    <property type="entry name" value="Rhodopsin 7-helix transmembrane proteins"/>
    <property type="match status" value="1"/>
</dbReference>
<feature type="domain" description="G-protein coupled receptors family 1 profile" evidence="10">
    <location>
        <begin position="30"/>
        <end position="200"/>
    </location>
</feature>
<organism evidence="11 12">
    <name type="scientific">Dreissena polymorpha</name>
    <name type="common">Zebra mussel</name>
    <name type="synonym">Mytilus polymorpha</name>
    <dbReference type="NCBI Taxonomy" id="45954"/>
    <lineage>
        <taxon>Eukaryota</taxon>
        <taxon>Metazoa</taxon>
        <taxon>Spiralia</taxon>
        <taxon>Lophotrochozoa</taxon>
        <taxon>Mollusca</taxon>
        <taxon>Bivalvia</taxon>
        <taxon>Autobranchia</taxon>
        <taxon>Heteroconchia</taxon>
        <taxon>Euheterodonta</taxon>
        <taxon>Imparidentia</taxon>
        <taxon>Neoheterodontei</taxon>
        <taxon>Myida</taxon>
        <taxon>Dreissenoidea</taxon>
        <taxon>Dreissenidae</taxon>
        <taxon>Dreissena</taxon>
    </lineage>
</organism>
<proteinExistence type="predicted"/>
<evidence type="ECO:0000256" key="7">
    <source>
        <dbReference type="ARBA" id="ARBA00023170"/>
    </source>
</evidence>
<protein>
    <recommendedName>
        <fullName evidence="10">G-protein coupled receptors family 1 profile domain-containing protein</fullName>
    </recommendedName>
</protein>
<evidence type="ECO:0000256" key="2">
    <source>
        <dbReference type="ARBA" id="ARBA00022475"/>
    </source>
</evidence>
<keyword evidence="8" id="KW-0807">Transducer</keyword>
<keyword evidence="12" id="KW-1185">Reference proteome</keyword>
<evidence type="ECO:0000313" key="12">
    <source>
        <dbReference type="Proteomes" id="UP000828390"/>
    </source>
</evidence>
<dbReference type="AlphaFoldDB" id="A0A9D4EDM6"/>
<dbReference type="InterPro" id="IPR000276">
    <property type="entry name" value="GPCR_Rhodpsn"/>
</dbReference>
<keyword evidence="7" id="KW-0675">Receptor</keyword>
<evidence type="ECO:0000313" key="11">
    <source>
        <dbReference type="EMBL" id="KAH3776207.1"/>
    </source>
</evidence>
<comment type="caution">
    <text evidence="11">The sequence shown here is derived from an EMBL/GenBank/DDBJ whole genome shotgun (WGS) entry which is preliminary data.</text>
</comment>
<feature type="transmembrane region" description="Helical" evidence="9">
    <location>
        <begin position="130"/>
        <end position="148"/>
    </location>
</feature>
<feature type="transmembrane region" description="Helical" evidence="9">
    <location>
        <begin position="48"/>
        <end position="68"/>
    </location>
</feature>
<evidence type="ECO:0000256" key="1">
    <source>
        <dbReference type="ARBA" id="ARBA00004651"/>
    </source>
</evidence>
<evidence type="ECO:0000256" key="4">
    <source>
        <dbReference type="ARBA" id="ARBA00022989"/>
    </source>
</evidence>
<name>A0A9D4EDM6_DREPO</name>
<evidence type="ECO:0000256" key="8">
    <source>
        <dbReference type="ARBA" id="ARBA00023224"/>
    </source>
</evidence>
<keyword evidence="2" id="KW-1003">Cell membrane</keyword>
<keyword evidence="6 9" id="KW-0472">Membrane</keyword>
<feature type="transmembrane region" description="Helical" evidence="9">
    <location>
        <begin position="88"/>
        <end position="110"/>
    </location>
</feature>
<dbReference type="EMBL" id="JAIWYP010000009">
    <property type="protein sequence ID" value="KAH3776207.1"/>
    <property type="molecule type" value="Genomic_DNA"/>
</dbReference>
<dbReference type="Pfam" id="PF00001">
    <property type="entry name" value="7tm_1"/>
    <property type="match status" value="1"/>
</dbReference>
<comment type="subcellular location">
    <subcellularLocation>
        <location evidence="1">Cell membrane</location>
        <topology evidence="1">Multi-pass membrane protein</topology>
    </subcellularLocation>
</comment>
<evidence type="ECO:0000259" key="10">
    <source>
        <dbReference type="PROSITE" id="PS50262"/>
    </source>
</evidence>
<feature type="transmembrane region" description="Helical" evidence="9">
    <location>
        <begin position="12"/>
        <end position="36"/>
    </location>
</feature>
<evidence type="ECO:0000256" key="6">
    <source>
        <dbReference type="ARBA" id="ARBA00023136"/>
    </source>
</evidence>
<dbReference type="PANTHER" id="PTHR24249:SF372">
    <property type="entry name" value="G-PROTEIN COUPLED RECEPTORS FAMILY 1 PROFILE DOMAIN-CONTAINING PROTEIN"/>
    <property type="match status" value="1"/>
</dbReference>
<dbReference type="PROSITE" id="PS50262">
    <property type="entry name" value="G_PROTEIN_RECEP_F1_2"/>
    <property type="match status" value="1"/>
</dbReference>
<dbReference type="GO" id="GO:0005886">
    <property type="term" value="C:plasma membrane"/>
    <property type="evidence" value="ECO:0007669"/>
    <property type="project" value="UniProtKB-SubCell"/>
</dbReference>
<dbReference type="PRINTS" id="PR00237">
    <property type="entry name" value="GPCRRHODOPSN"/>
</dbReference>
<sequence length="200" mass="22827">MDISYENLINKLYEVFTYLLMPIAASSIIGNVLIIIVVAKDKVTTTNILFEILVCVDLLPTFIGPWLLIADLNNAVTKFLRASSFRLLLHEFLGQTIVGLSMWTLVFITIERLLSITIPFNVKQVVTVPRVILAEFATAIAFVVVKYLRHFLAVESRMFEGQCTYTIHRHNYSEFSDLDRNSHAVWTRTQSIRQVPCSDN</sequence>
<dbReference type="InterPro" id="IPR017452">
    <property type="entry name" value="GPCR_Rhodpsn_7TM"/>
</dbReference>
<accession>A0A9D4EDM6</accession>
<dbReference type="GO" id="GO:0004930">
    <property type="term" value="F:G protein-coupled receptor activity"/>
    <property type="evidence" value="ECO:0007669"/>
    <property type="project" value="UniProtKB-KW"/>
</dbReference>
<dbReference type="PANTHER" id="PTHR24249">
    <property type="entry name" value="HISTAMINE RECEPTOR-RELATED G-PROTEIN COUPLED RECEPTOR"/>
    <property type="match status" value="1"/>
</dbReference>
<keyword evidence="3 9" id="KW-0812">Transmembrane</keyword>
<keyword evidence="4 9" id="KW-1133">Transmembrane helix</keyword>
<keyword evidence="5" id="KW-0297">G-protein coupled receptor</keyword>
<reference evidence="11" key="2">
    <citation type="submission" date="2020-11" db="EMBL/GenBank/DDBJ databases">
        <authorList>
            <person name="McCartney M.A."/>
            <person name="Auch B."/>
            <person name="Kono T."/>
            <person name="Mallez S."/>
            <person name="Becker A."/>
            <person name="Gohl D.M."/>
            <person name="Silverstein K.A.T."/>
            <person name="Koren S."/>
            <person name="Bechman K.B."/>
            <person name="Herman A."/>
            <person name="Abrahante J.E."/>
            <person name="Garbe J."/>
        </authorList>
    </citation>
    <scope>NUCLEOTIDE SEQUENCE</scope>
    <source>
        <strain evidence="11">Duluth1</strain>
        <tissue evidence="11">Whole animal</tissue>
    </source>
</reference>
<dbReference type="InterPro" id="IPR050569">
    <property type="entry name" value="TAAR"/>
</dbReference>
<evidence type="ECO:0000256" key="9">
    <source>
        <dbReference type="SAM" id="Phobius"/>
    </source>
</evidence>
<dbReference type="Proteomes" id="UP000828390">
    <property type="component" value="Unassembled WGS sequence"/>
</dbReference>
<reference evidence="11" key="1">
    <citation type="journal article" date="2019" name="bioRxiv">
        <title>The Genome of the Zebra Mussel, Dreissena polymorpha: A Resource for Invasive Species Research.</title>
        <authorList>
            <person name="McCartney M.A."/>
            <person name="Auch B."/>
            <person name="Kono T."/>
            <person name="Mallez S."/>
            <person name="Zhang Y."/>
            <person name="Obille A."/>
            <person name="Becker A."/>
            <person name="Abrahante J.E."/>
            <person name="Garbe J."/>
            <person name="Badalamenti J.P."/>
            <person name="Herman A."/>
            <person name="Mangelson H."/>
            <person name="Liachko I."/>
            <person name="Sullivan S."/>
            <person name="Sone E.D."/>
            <person name="Koren S."/>
            <person name="Silverstein K.A.T."/>
            <person name="Beckman K.B."/>
            <person name="Gohl D.M."/>
        </authorList>
    </citation>
    <scope>NUCLEOTIDE SEQUENCE</scope>
    <source>
        <strain evidence="11">Duluth1</strain>
        <tissue evidence="11">Whole animal</tissue>
    </source>
</reference>
<evidence type="ECO:0000256" key="3">
    <source>
        <dbReference type="ARBA" id="ARBA00022692"/>
    </source>
</evidence>
<evidence type="ECO:0000256" key="5">
    <source>
        <dbReference type="ARBA" id="ARBA00023040"/>
    </source>
</evidence>